<dbReference type="EMBL" id="CADCTY010000790">
    <property type="protein sequence ID" value="CAA9339660.1"/>
    <property type="molecule type" value="Genomic_DNA"/>
</dbReference>
<gene>
    <name evidence="1" type="ORF">AVDCRST_MAG94-2258</name>
</gene>
<organism evidence="1">
    <name type="scientific">uncultured Leptolyngbya sp</name>
    <dbReference type="NCBI Taxonomy" id="332963"/>
    <lineage>
        <taxon>Bacteria</taxon>
        <taxon>Bacillati</taxon>
        <taxon>Cyanobacteriota</taxon>
        <taxon>Cyanophyceae</taxon>
        <taxon>Leptolyngbyales</taxon>
        <taxon>Leptolyngbyaceae</taxon>
        <taxon>Leptolyngbya group</taxon>
        <taxon>Leptolyngbya</taxon>
        <taxon>environmental samples</taxon>
    </lineage>
</organism>
<protein>
    <submittedName>
        <fullName evidence="1">Uncharacterized protein</fullName>
    </submittedName>
</protein>
<name>A0A6J4LQX6_9CYAN</name>
<evidence type="ECO:0000313" key="1">
    <source>
        <dbReference type="EMBL" id="CAA9339660.1"/>
    </source>
</evidence>
<reference evidence="1" key="1">
    <citation type="submission" date="2020-02" db="EMBL/GenBank/DDBJ databases">
        <authorList>
            <person name="Meier V. D."/>
        </authorList>
    </citation>
    <scope>NUCLEOTIDE SEQUENCE</scope>
    <source>
        <strain evidence="1">AVDCRST_MAG94</strain>
    </source>
</reference>
<sequence length="45" mass="4769">MLSLVPLLHPQLAKTQGASAGSTLPENVLSQRDHNSQLTFNVALA</sequence>
<proteinExistence type="predicted"/>
<accession>A0A6J4LQX6</accession>
<dbReference type="AlphaFoldDB" id="A0A6J4LQX6"/>